<dbReference type="OrthoDB" id="73875at2759"/>
<evidence type="ECO:0000313" key="18">
    <source>
        <dbReference type="EMBL" id="PHH56262.1"/>
    </source>
</evidence>
<dbReference type="InterPro" id="IPR001002">
    <property type="entry name" value="Chitin-bd_1"/>
</dbReference>
<keyword evidence="6 12" id="KW-0147">Chitin-binding</keyword>
<proteinExistence type="inferred from homology"/>
<evidence type="ECO:0000256" key="3">
    <source>
        <dbReference type="ARBA" id="ARBA00008682"/>
    </source>
</evidence>
<dbReference type="SMART" id="SM00270">
    <property type="entry name" value="ChtBD1"/>
    <property type="match status" value="1"/>
</dbReference>
<evidence type="ECO:0000256" key="4">
    <source>
        <dbReference type="ARBA" id="ARBA00012729"/>
    </source>
</evidence>
<keyword evidence="12" id="KW-1015">Disulfide bond</keyword>
<evidence type="ECO:0000256" key="5">
    <source>
        <dbReference type="ARBA" id="ARBA00022525"/>
    </source>
</evidence>
<dbReference type="Proteomes" id="UP000222788">
    <property type="component" value="Unassembled WGS sequence"/>
</dbReference>
<comment type="subcellular location">
    <subcellularLocation>
        <location evidence="2">Secreted</location>
    </subcellularLocation>
</comment>
<reference evidence="18 19" key="2">
    <citation type="journal article" date="2013" name="IMA Fungus">
        <title>IMA Genome-F 1: Ceratocystis fimbriata: Draft nuclear genome sequence for the plant pathogen, Ceratocystis fimbriata.</title>
        <authorList>
            <person name="Wilken P.M."/>
            <person name="Steenkamp E.T."/>
            <person name="Wingfield M.J."/>
            <person name="de Beer Z.W."/>
            <person name="Wingfield B.D."/>
        </authorList>
    </citation>
    <scope>NUCLEOTIDE SEQUENCE [LARGE SCALE GENOMIC DNA]</scope>
    <source>
        <strain evidence="18 19">CBS 114723</strain>
    </source>
</reference>
<dbReference type="Gene3D" id="3.30.60.10">
    <property type="entry name" value="Endochitinase-like"/>
    <property type="match status" value="1"/>
</dbReference>
<dbReference type="EMBL" id="APWK03000001">
    <property type="protein sequence ID" value="PHH56262.1"/>
    <property type="molecule type" value="Genomic_DNA"/>
</dbReference>
<keyword evidence="7 13" id="KW-0378">Hydrolase</keyword>
<dbReference type="PROSITE" id="PS01095">
    <property type="entry name" value="GH18_1"/>
    <property type="match status" value="1"/>
</dbReference>
<evidence type="ECO:0000259" key="17">
    <source>
        <dbReference type="PROSITE" id="PS51910"/>
    </source>
</evidence>
<evidence type="ECO:0000256" key="1">
    <source>
        <dbReference type="ARBA" id="ARBA00000822"/>
    </source>
</evidence>
<dbReference type="SUPFAM" id="SSF51445">
    <property type="entry name" value="(Trans)glycosidases"/>
    <property type="match status" value="1"/>
</dbReference>
<reference evidence="18 19" key="1">
    <citation type="journal article" date="2013" name="Fungal Biol.">
        <title>Analysis of microsatellite markers in the genome of the plant pathogen Ceratocystis fimbriata.</title>
        <authorList>
            <person name="Simpson M.C."/>
            <person name="Wilken P.M."/>
            <person name="Coetzee M.P."/>
            <person name="Wingfield M.J."/>
            <person name="Wingfield B.D."/>
        </authorList>
    </citation>
    <scope>NUCLEOTIDE SEQUENCE [LARGE SCALE GENOMIC DNA]</scope>
    <source>
        <strain evidence="18 19">CBS 114723</strain>
    </source>
</reference>
<dbReference type="PROSITE" id="PS50941">
    <property type="entry name" value="CHIT_BIND_I_2"/>
    <property type="match status" value="1"/>
</dbReference>
<feature type="disulfide bond" evidence="12">
    <location>
        <begin position="368"/>
        <end position="382"/>
    </location>
</feature>
<comment type="caution">
    <text evidence="12">Lacks conserved residue(s) required for the propagation of feature annotation.</text>
</comment>
<dbReference type="InterPro" id="IPR050314">
    <property type="entry name" value="Glycosyl_Hydrlase_18"/>
</dbReference>
<evidence type="ECO:0000256" key="10">
    <source>
        <dbReference type="ARBA" id="ARBA00023295"/>
    </source>
</evidence>
<accession>A0A2C5XML6</accession>
<dbReference type="InterPro" id="IPR001579">
    <property type="entry name" value="Glyco_hydro_18_chit_AS"/>
</dbReference>
<dbReference type="GO" id="GO:0005576">
    <property type="term" value="C:extracellular region"/>
    <property type="evidence" value="ECO:0007669"/>
    <property type="project" value="UniProtKB-SubCell"/>
</dbReference>
<dbReference type="GO" id="GO:0000272">
    <property type="term" value="P:polysaccharide catabolic process"/>
    <property type="evidence" value="ECO:0007669"/>
    <property type="project" value="UniProtKB-KW"/>
</dbReference>
<keyword evidence="11" id="KW-0624">Polysaccharide degradation</keyword>
<sequence length="488" mass="52248">MVRISALTSALAMWAATAAAAPPCSSRSTEEKAATPQTPVAPSSVTSSANPIGTAPPTTKSGSSGGRYIMYFDQWHTAVLPNKTMTAGITHVITAFANSSLFTTDPVGEYTPFMELDKVRALFDENVKVSMAIGGWGDNAGFRLGARSAESRALYAKNIAATIEKLGYDGVDMDWEYPVSNGADYKQVPNDESEIETYPLLLAEIKKAIGEKELSIAVPALERDMLAYTPAKVPEIDAAVDYVNVMTYDLINRRDTASKHHTDIKGSLAAIDAYIQRGFQPAKLTLGIAFYAKYFTLQDAKSCTEPIGCPLAPAEFENGTDANNSGALTFEASSFPVVVHTSNLKPSTDGSCGGSTGFTCEGTTWGTCCSKWGFCGITADHCGTDCQPSFGTCTASDAPAVKPLADSFKEAFDNGVEDVENGGQWYVDTESSRFWTWDTPALVQRKFTEIIAARGLGGIMAWSMAEDSYDWRLLAAMQEGVKNMGSAN</sequence>
<evidence type="ECO:0000256" key="13">
    <source>
        <dbReference type="RuleBase" id="RU000489"/>
    </source>
</evidence>
<dbReference type="InterPro" id="IPR036861">
    <property type="entry name" value="Endochitinase-like_sf"/>
</dbReference>
<dbReference type="SUPFAM" id="SSF57016">
    <property type="entry name" value="Plant lectins/antimicrobial peptides"/>
    <property type="match status" value="1"/>
</dbReference>
<keyword evidence="19" id="KW-1185">Reference proteome</keyword>
<keyword evidence="15" id="KW-0732">Signal</keyword>
<protein>
    <recommendedName>
        <fullName evidence="4">chitinase</fullName>
        <ecNumber evidence="4">3.2.1.14</ecNumber>
    </recommendedName>
</protein>
<dbReference type="InterPro" id="IPR017853">
    <property type="entry name" value="GH"/>
</dbReference>
<feature type="domain" description="GH18" evidence="17">
    <location>
        <begin position="66"/>
        <end position="484"/>
    </location>
</feature>
<feature type="signal peptide" evidence="15">
    <location>
        <begin position="1"/>
        <end position="20"/>
    </location>
</feature>
<dbReference type="CDD" id="cd11618">
    <property type="entry name" value="ChtBD1_1"/>
    <property type="match status" value="1"/>
</dbReference>
<dbReference type="InterPro" id="IPR011583">
    <property type="entry name" value="Chitinase_II/V-like_cat"/>
</dbReference>
<dbReference type="SMART" id="SM00636">
    <property type="entry name" value="Glyco_18"/>
    <property type="match status" value="1"/>
</dbReference>
<evidence type="ECO:0000256" key="8">
    <source>
        <dbReference type="ARBA" id="ARBA00023024"/>
    </source>
</evidence>
<evidence type="ECO:0000256" key="9">
    <source>
        <dbReference type="ARBA" id="ARBA00023277"/>
    </source>
</evidence>
<evidence type="ECO:0000256" key="15">
    <source>
        <dbReference type="SAM" id="SignalP"/>
    </source>
</evidence>
<dbReference type="PANTHER" id="PTHR11177:SF337">
    <property type="entry name" value="CHITINASE"/>
    <property type="match status" value="1"/>
</dbReference>
<keyword evidence="9" id="KW-0119">Carbohydrate metabolism</keyword>
<evidence type="ECO:0000313" key="19">
    <source>
        <dbReference type="Proteomes" id="UP000222788"/>
    </source>
</evidence>
<dbReference type="InterPro" id="IPR001223">
    <property type="entry name" value="Glyco_hydro18_cat"/>
</dbReference>
<dbReference type="STRING" id="1035309.A0A2C5XML6"/>
<dbReference type="AlphaFoldDB" id="A0A2C5XML6"/>
<keyword evidence="5" id="KW-0964">Secreted</keyword>
<keyword evidence="10 13" id="KW-0326">Glycosidase</keyword>
<evidence type="ECO:0000256" key="2">
    <source>
        <dbReference type="ARBA" id="ARBA00004613"/>
    </source>
</evidence>
<comment type="catalytic activity">
    <reaction evidence="1">
        <text>Random endo-hydrolysis of N-acetyl-beta-D-glucosaminide (1-&gt;4)-beta-linkages in chitin and chitodextrins.</text>
        <dbReference type="EC" id="3.2.1.14"/>
    </reaction>
</comment>
<comment type="caution">
    <text evidence="18">The sequence shown here is derived from an EMBL/GenBank/DDBJ whole genome shotgun (WGS) entry which is preliminary data.</text>
</comment>
<evidence type="ECO:0000256" key="14">
    <source>
        <dbReference type="SAM" id="MobiDB-lite"/>
    </source>
</evidence>
<dbReference type="PANTHER" id="PTHR11177">
    <property type="entry name" value="CHITINASE"/>
    <property type="match status" value="1"/>
</dbReference>
<dbReference type="Pfam" id="PF00704">
    <property type="entry name" value="Glyco_hydro_18"/>
    <property type="match status" value="1"/>
</dbReference>
<feature type="compositionally biased region" description="Polar residues" evidence="14">
    <location>
        <begin position="35"/>
        <end position="62"/>
    </location>
</feature>
<evidence type="ECO:0000256" key="12">
    <source>
        <dbReference type="PROSITE-ProRule" id="PRU00261"/>
    </source>
</evidence>
<comment type="similarity">
    <text evidence="3">Belongs to the glycosyl hydrolase 18 family. Chitinase class V subfamily.</text>
</comment>
<dbReference type="Gene3D" id="3.20.20.80">
    <property type="entry name" value="Glycosidases"/>
    <property type="match status" value="2"/>
</dbReference>
<evidence type="ECO:0000259" key="16">
    <source>
        <dbReference type="PROSITE" id="PS50941"/>
    </source>
</evidence>
<keyword evidence="8" id="KW-0146">Chitin degradation</keyword>
<evidence type="ECO:0000256" key="6">
    <source>
        <dbReference type="ARBA" id="ARBA00022669"/>
    </source>
</evidence>
<feature type="region of interest" description="Disordered" evidence="14">
    <location>
        <begin position="24"/>
        <end position="62"/>
    </location>
</feature>
<dbReference type="GO" id="GO:0006032">
    <property type="term" value="P:chitin catabolic process"/>
    <property type="evidence" value="ECO:0007669"/>
    <property type="project" value="UniProtKB-KW"/>
</dbReference>
<evidence type="ECO:0000256" key="7">
    <source>
        <dbReference type="ARBA" id="ARBA00022801"/>
    </source>
</evidence>
<dbReference type="Gene3D" id="3.10.50.10">
    <property type="match status" value="1"/>
</dbReference>
<name>A0A2C5XML6_9PEZI</name>
<dbReference type="GO" id="GO:0008843">
    <property type="term" value="F:endochitinase activity"/>
    <property type="evidence" value="ECO:0007669"/>
    <property type="project" value="UniProtKB-EC"/>
</dbReference>
<dbReference type="InterPro" id="IPR029070">
    <property type="entry name" value="Chitinase_insertion_sf"/>
</dbReference>
<feature type="domain" description="Chitin-binding type-1" evidence="16">
    <location>
        <begin position="349"/>
        <end position="395"/>
    </location>
</feature>
<dbReference type="PROSITE" id="PS51910">
    <property type="entry name" value="GH18_2"/>
    <property type="match status" value="1"/>
</dbReference>
<feature type="chain" id="PRO_5012112383" description="chitinase" evidence="15">
    <location>
        <begin position="21"/>
        <end position="488"/>
    </location>
</feature>
<dbReference type="EC" id="3.2.1.14" evidence="4"/>
<gene>
    <name evidence="18" type="primary">CHI1</name>
    <name evidence="18" type="ORF">CFIMG_007199RA00001</name>
</gene>
<evidence type="ECO:0000256" key="11">
    <source>
        <dbReference type="ARBA" id="ARBA00023326"/>
    </source>
</evidence>
<organism evidence="18 19">
    <name type="scientific">Ceratocystis fimbriata CBS 114723</name>
    <dbReference type="NCBI Taxonomy" id="1035309"/>
    <lineage>
        <taxon>Eukaryota</taxon>
        <taxon>Fungi</taxon>
        <taxon>Dikarya</taxon>
        <taxon>Ascomycota</taxon>
        <taxon>Pezizomycotina</taxon>
        <taxon>Sordariomycetes</taxon>
        <taxon>Hypocreomycetidae</taxon>
        <taxon>Microascales</taxon>
        <taxon>Ceratocystidaceae</taxon>
        <taxon>Ceratocystis</taxon>
    </lineage>
</organism>
<dbReference type="GO" id="GO:0008061">
    <property type="term" value="F:chitin binding"/>
    <property type="evidence" value="ECO:0007669"/>
    <property type="project" value="UniProtKB-UniRule"/>
</dbReference>